<dbReference type="PANTHER" id="PTHR33206:SF1">
    <property type="entry name" value="DNA-DIRECTED DNA POLYMERASE"/>
    <property type="match status" value="1"/>
</dbReference>
<dbReference type="PANTHER" id="PTHR33206">
    <property type="entry name" value="PROTEIN CBG10425"/>
    <property type="match status" value="1"/>
</dbReference>
<protein>
    <submittedName>
        <fullName evidence="1">Uncharacterized protein</fullName>
    </submittedName>
</protein>
<comment type="caution">
    <text evidence="1">The sequence shown here is derived from an EMBL/GenBank/DDBJ whole genome shotgun (WGS) entry which is preliminary data.</text>
</comment>
<reference evidence="1" key="1">
    <citation type="submission" date="2018-10" db="EMBL/GenBank/DDBJ databases">
        <title>Effector identification in a new, highly contiguous assembly of the strawberry crown rot pathogen Phytophthora cactorum.</title>
        <authorList>
            <person name="Armitage A.D."/>
            <person name="Nellist C.F."/>
            <person name="Bates H."/>
            <person name="Vickerstaff R.J."/>
            <person name="Harrison R.J."/>
        </authorList>
    </citation>
    <scope>NUCLEOTIDE SEQUENCE</scope>
    <source>
        <strain evidence="1">P415</strain>
    </source>
</reference>
<gene>
    <name evidence="1" type="ORF">PC118_g22993</name>
</gene>
<accession>A0A8T1EQT4</accession>
<sequence length="275" mass="31071">MFADGVSLPGLSEKVMYQTCFNNLQYPDKKPANAFQFPAKRMGGYKIQDAKAKRKFGMTLEHLNTLLQKQKYLCGLCYCQLTTDTASADRINNNLGHIDGNIVISCVKGNTARKDVSLKGFRYKKLLEFNSDRLVYSIDKEKKDIYSKMKANIAGGPLLSSIATLSVMKRRFAVMPCGRLTTVEAYDDIIDDIKADKVFGFLECDIHTPEHLKGYFSEMTPIFKNVLIDCTNESVIGKHMFDYNQSRTSNRSKPACKLIGSYFGEKILIYTPLLK</sequence>
<organism evidence="1 2">
    <name type="scientific">Phytophthora cactorum</name>
    <dbReference type="NCBI Taxonomy" id="29920"/>
    <lineage>
        <taxon>Eukaryota</taxon>
        <taxon>Sar</taxon>
        <taxon>Stramenopiles</taxon>
        <taxon>Oomycota</taxon>
        <taxon>Peronosporomycetes</taxon>
        <taxon>Peronosporales</taxon>
        <taxon>Peronosporaceae</taxon>
        <taxon>Phytophthora</taxon>
    </lineage>
</organism>
<name>A0A8T1EQT4_9STRA</name>
<evidence type="ECO:0000313" key="1">
    <source>
        <dbReference type="EMBL" id="KAG2959496.1"/>
    </source>
</evidence>
<dbReference type="Proteomes" id="UP000697107">
    <property type="component" value="Unassembled WGS sequence"/>
</dbReference>
<dbReference type="EMBL" id="RCML01001989">
    <property type="protein sequence ID" value="KAG2959496.1"/>
    <property type="molecule type" value="Genomic_DNA"/>
</dbReference>
<evidence type="ECO:0000313" key="2">
    <source>
        <dbReference type="Proteomes" id="UP000697107"/>
    </source>
</evidence>
<dbReference type="AlphaFoldDB" id="A0A8T1EQT4"/>
<proteinExistence type="predicted"/>